<feature type="region of interest" description="Disordered" evidence="1">
    <location>
        <begin position="1"/>
        <end position="20"/>
    </location>
</feature>
<evidence type="ECO:0000313" key="2">
    <source>
        <dbReference type="EMBL" id="WVZ58738.1"/>
    </source>
</evidence>
<dbReference type="AlphaFoldDB" id="A0AAQ3WEA7"/>
<feature type="compositionally biased region" description="Low complexity" evidence="1">
    <location>
        <begin position="1"/>
        <end position="18"/>
    </location>
</feature>
<name>A0AAQ3WEA7_PASNO</name>
<dbReference type="Proteomes" id="UP001341281">
    <property type="component" value="Chromosome 02"/>
</dbReference>
<gene>
    <name evidence="2" type="ORF">U9M48_008978</name>
</gene>
<sequence>MASLQSPQALPLPAPSTQGLDPPSGCCISLRLLRRSGLLTKLKTAFPCLQVPLFDSSLTQVILSSLLLRKNEKDKKMRTLASSLPTSKPIFFGFNAVKSHIKPGQNMWYYACKTCNKVTDAAGSR</sequence>
<evidence type="ECO:0000313" key="3">
    <source>
        <dbReference type="Proteomes" id="UP001341281"/>
    </source>
</evidence>
<dbReference type="EMBL" id="CP144746">
    <property type="protein sequence ID" value="WVZ58738.1"/>
    <property type="molecule type" value="Genomic_DNA"/>
</dbReference>
<organism evidence="2 3">
    <name type="scientific">Paspalum notatum var. saurae</name>
    <dbReference type="NCBI Taxonomy" id="547442"/>
    <lineage>
        <taxon>Eukaryota</taxon>
        <taxon>Viridiplantae</taxon>
        <taxon>Streptophyta</taxon>
        <taxon>Embryophyta</taxon>
        <taxon>Tracheophyta</taxon>
        <taxon>Spermatophyta</taxon>
        <taxon>Magnoliopsida</taxon>
        <taxon>Liliopsida</taxon>
        <taxon>Poales</taxon>
        <taxon>Poaceae</taxon>
        <taxon>PACMAD clade</taxon>
        <taxon>Panicoideae</taxon>
        <taxon>Andropogonodae</taxon>
        <taxon>Paspaleae</taxon>
        <taxon>Paspalinae</taxon>
        <taxon>Paspalum</taxon>
    </lineage>
</organism>
<accession>A0AAQ3WEA7</accession>
<proteinExistence type="predicted"/>
<keyword evidence="3" id="KW-1185">Reference proteome</keyword>
<reference evidence="2 3" key="1">
    <citation type="submission" date="2024-02" db="EMBL/GenBank/DDBJ databases">
        <title>High-quality chromosome-scale genome assembly of Pensacola bahiagrass (Paspalum notatum Flugge var. saurae).</title>
        <authorList>
            <person name="Vega J.M."/>
            <person name="Podio M."/>
            <person name="Orjuela J."/>
            <person name="Siena L.A."/>
            <person name="Pessino S.C."/>
            <person name="Combes M.C."/>
            <person name="Mariac C."/>
            <person name="Albertini E."/>
            <person name="Pupilli F."/>
            <person name="Ortiz J.P.A."/>
            <person name="Leblanc O."/>
        </authorList>
    </citation>
    <scope>NUCLEOTIDE SEQUENCE [LARGE SCALE GENOMIC DNA]</scope>
    <source>
        <strain evidence="2">R1</strain>
        <tissue evidence="2">Leaf</tissue>
    </source>
</reference>
<evidence type="ECO:0000256" key="1">
    <source>
        <dbReference type="SAM" id="MobiDB-lite"/>
    </source>
</evidence>
<protein>
    <submittedName>
        <fullName evidence="2">Uncharacterized protein</fullName>
    </submittedName>
</protein>